<dbReference type="InterPro" id="IPR015590">
    <property type="entry name" value="Aldehyde_DH_dom"/>
</dbReference>
<dbReference type="SUPFAM" id="SSF53720">
    <property type="entry name" value="ALDH-like"/>
    <property type="match status" value="1"/>
</dbReference>
<evidence type="ECO:0000313" key="12">
    <source>
        <dbReference type="Proteomes" id="UP001213681"/>
    </source>
</evidence>
<dbReference type="PROSITE" id="PS00687">
    <property type="entry name" value="ALDEHYDE_DEHYDR_GLU"/>
    <property type="match status" value="1"/>
</dbReference>
<keyword evidence="6" id="KW-0539">Nucleus</keyword>
<dbReference type="GO" id="GO:0003677">
    <property type="term" value="F:DNA binding"/>
    <property type="evidence" value="ECO:0007669"/>
    <property type="project" value="UniProtKB-KW"/>
</dbReference>
<organism evidence="11 12">
    <name type="scientific">Penicillium daleae</name>
    <dbReference type="NCBI Taxonomy" id="63821"/>
    <lineage>
        <taxon>Eukaryota</taxon>
        <taxon>Fungi</taxon>
        <taxon>Dikarya</taxon>
        <taxon>Ascomycota</taxon>
        <taxon>Pezizomycotina</taxon>
        <taxon>Eurotiomycetes</taxon>
        <taxon>Eurotiomycetidae</taxon>
        <taxon>Eurotiales</taxon>
        <taxon>Aspergillaceae</taxon>
        <taxon>Penicillium</taxon>
    </lineage>
</organism>
<dbReference type="InterPro" id="IPR016163">
    <property type="entry name" value="Ald_DH_C"/>
</dbReference>
<evidence type="ECO:0000256" key="6">
    <source>
        <dbReference type="ARBA" id="ARBA00023242"/>
    </source>
</evidence>
<dbReference type="AlphaFoldDB" id="A0AAD6G9E4"/>
<gene>
    <name evidence="11" type="ORF">N7458_000997</name>
</gene>
<dbReference type="Proteomes" id="UP001213681">
    <property type="component" value="Unassembled WGS sequence"/>
</dbReference>
<dbReference type="PANTHER" id="PTHR43353:SF6">
    <property type="entry name" value="CYTOPLASMIC ALDEHYDE DEHYDROGENASE (EUROFUNG)"/>
    <property type="match status" value="1"/>
</dbReference>
<dbReference type="Gene3D" id="3.40.605.10">
    <property type="entry name" value="Aldehyde Dehydrogenase, Chain A, domain 1"/>
    <property type="match status" value="1"/>
</dbReference>
<evidence type="ECO:0000259" key="10">
    <source>
        <dbReference type="PROSITE" id="PS50048"/>
    </source>
</evidence>
<feature type="compositionally biased region" description="Low complexity" evidence="9">
    <location>
        <begin position="584"/>
        <end position="596"/>
    </location>
</feature>
<keyword evidence="4" id="KW-0238">DNA-binding</keyword>
<name>A0AAD6G9E4_9EURO</name>
<dbReference type="GeneID" id="81594634"/>
<dbReference type="SMART" id="SM00906">
    <property type="entry name" value="Fungal_trans"/>
    <property type="match status" value="1"/>
</dbReference>
<evidence type="ECO:0000256" key="5">
    <source>
        <dbReference type="ARBA" id="ARBA00023163"/>
    </source>
</evidence>
<dbReference type="PROSITE" id="PS00070">
    <property type="entry name" value="ALDEHYDE_DEHYDR_CYS"/>
    <property type="match status" value="1"/>
</dbReference>
<keyword evidence="2 8" id="KW-0560">Oxidoreductase</keyword>
<reference evidence="11" key="1">
    <citation type="submission" date="2022-12" db="EMBL/GenBank/DDBJ databases">
        <authorList>
            <person name="Petersen C."/>
        </authorList>
    </citation>
    <scope>NUCLEOTIDE SEQUENCE</scope>
    <source>
        <strain evidence="11">IBT 16125</strain>
    </source>
</reference>
<dbReference type="EMBL" id="JAPVEA010000001">
    <property type="protein sequence ID" value="KAJ5465311.1"/>
    <property type="molecule type" value="Genomic_DNA"/>
</dbReference>
<dbReference type="GO" id="GO:0004777">
    <property type="term" value="F:succinate-semialdehyde dehydrogenase (NAD+) activity"/>
    <property type="evidence" value="ECO:0007669"/>
    <property type="project" value="TreeGrafter"/>
</dbReference>
<feature type="domain" description="Zn(2)-C6 fungal-type" evidence="10">
    <location>
        <begin position="509"/>
        <end position="539"/>
    </location>
</feature>
<dbReference type="RefSeq" id="XP_056772158.1">
    <property type="nucleotide sequence ID" value="XM_056904391.1"/>
</dbReference>
<comment type="similarity">
    <text evidence="8">Belongs to the aldehyde dehydrogenase family.</text>
</comment>
<dbReference type="InterPro" id="IPR036864">
    <property type="entry name" value="Zn2-C6_fun-type_DNA-bd_sf"/>
</dbReference>
<dbReference type="CDD" id="cd00067">
    <property type="entry name" value="GAL4"/>
    <property type="match status" value="1"/>
</dbReference>
<feature type="region of interest" description="Disordered" evidence="9">
    <location>
        <begin position="575"/>
        <end position="596"/>
    </location>
</feature>
<dbReference type="PROSITE" id="PS00463">
    <property type="entry name" value="ZN2_CY6_FUNGAL_1"/>
    <property type="match status" value="1"/>
</dbReference>
<evidence type="ECO:0000256" key="9">
    <source>
        <dbReference type="SAM" id="MobiDB-lite"/>
    </source>
</evidence>
<dbReference type="Gene3D" id="4.10.240.10">
    <property type="entry name" value="Zn(2)-C6 fungal-type DNA-binding domain"/>
    <property type="match status" value="1"/>
</dbReference>
<evidence type="ECO:0000256" key="7">
    <source>
        <dbReference type="PROSITE-ProRule" id="PRU10007"/>
    </source>
</evidence>
<evidence type="ECO:0000256" key="3">
    <source>
        <dbReference type="ARBA" id="ARBA00023015"/>
    </source>
</evidence>
<feature type="region of interest" description="Disordered" evidence="9">
    <location>
        <begin position="474"/>
        <end position="506"/>
    </location>
</feature>
<dbReference type="InterPro" id="IPR016160">
    <property type="entry name" value="Ald_DH_CS_CYS"/>
</dbReference>
<evidence type="ECO:0000313" key="11">
    <source>
        <dbReference type="EMBL" id="KAJ5465311.1"/>
    </source>
</evidence>
<dbReference type="SMART" id="SM00066">
    <property type="entry name" value="GAL4"/>
    <property type="match status" value="1"/>
</dbReference>
<dbReference type="Gene3D" id="3.40.309.10">
    <property type="entry name" value="Aldehyde Dehydrogenase, Chain A, domain 2"/>
    <property type="match status" value="1"/>
</dbReference>
<comment type="caution">
    <text evidence="11">The sequence shown here is derived from an EMBL/GenBank/DDBJ whole genome shotgun (WGS) entry which is preliminary data.</text>
</comment>
<dbReference type="GO" id="GO:0008270">
    <property type="term" value="F:zinc ion binding"/>
    <property type="evidence" value="ECO:0007669"/>
    <property type="project" value="InterPro"/>
</dbReference>
<dbReference type="InterPro" id="IPR001138">
    <property type="entry name" value="Zn2Cys6_DnaBD"/>
</dbReference>
<proteinExistence type="inferred from homology"/>
<dbReference type="InterPro" id="IPR016162">
    <property type="entry name" value="Ald_DH_N"/>
</dbReference>
<dbReference type="SUPFAM" id="SSF57701">
    <property type="entry name" value="Zn2/Cys6 DNA-binding domain"/>
    <property type="match status" value="1"/>
</dbReference>
<protein>
    <recommendedName>
        <fullName evidence="10">Zn(2)-C6 fungal-type domain-containing protein</fullName>
    </recommendedName>
</protein>
<dbReference type="PANTHER" id="PTHR43353">
    <property type="entry name" value="SUCCINATE-SEMIALDEHYDE DEHYDROGENASE, MITOCHONDRIAL"/>
    <property type="match status" value="1"/>
</dbReference>
<dbReference type="GO" id="GO:0000981">
    <property type="term" value="F:DNA-binding transcription factor activity, RNA polymerase II-specific"/>
    <property type="evidence" value="ECO:0007669"/>
    <property type="project" value="InterPro"/>
</dbReference>
<feature type="region of interest" description="Disordered" evidence="9">
    <location>
        <begin position="1137"/>
        <end position="1161"/>
    </location>
</feature>
<dbReference type="InterPro" id="IPR029510">
    <property type="entry name" value="Ald_DH_CS_GLU"/>
</dbReference>
<evidence type="ECO:0000256" key="4">
    <source>
        <dbReference type="ARBA" id="ARBA00023125"/>
    </source>
</evidence>
<reference evidence="11" key="2">
    <citation type="journal article" date="2023" name="IMA Fungus">
        <title>Comparative genomic study of the Penicillium genus elucidates a diverse pangenome and 15 lateral gene transfer events.</title>
        <authorList>
            <person name="Petersen C."/>
            <person name="Sorensen T."/>
            <person name="Nielsen M.R."/>
            <person name="Sondergaard T.E."/>
            <person name="Sorensen J.L."/>
            <person name="Fitzpatrick D.A."/>
            <person name="Frisvad J.C."/>
            <person name="Nielsen K.L."/>
        </authorList>
    </citation>
    <scope>NUCLEOTIDE SEQUENCE</scope>
    <source>
        <strain evidence="11">IBT 16125</strain>
    </source>
</reference>
<accession>A0AAD6G9E4</accession>
<sequence length="1258" mass="138142">MALVQALWIDNEDVSSAIEFPVINGKTGKIVHAANGATPELAVAAVESAQRAFRTWSKTSPWERRTLLQSAARILHNRRHEISELIKASLETPAPDFMVEEININNGIALFEELAGQITNMTTGSLPHCRDSNTMAFVVKQPYGVQLGIAPWNASLFLALRSVITPIACGNTAILKASELCPGVHHFLGRLLKEAGFPPGVLNIIQHRREDAAQIFETLISHPAVRKVNFTGSTAVGKVIAAKAAQYAKPCILELGGKAPLIVFEDADLEEAAKAAVMGAFVHHGQICMGTDTVLVHKSVAETLIAKMSAEAPRIPCSWAVSDQQAMKTEALVEDAINQGGRLVYGKLERNGASLHPTILTGVKPSMRLYSEESFGPTLAVLPFESEDEAVALANGHEYGLSASVFTKNVPRGIRIARGIDSGAVHINSMTVHDEVQLPHGGTKSSGWGRFGVPWAFDEFLQIKTITVKVTVDMSDSAKSPPPNPAPRRTVPSKRKQTVDRSHNQVHQACSTCKARKARCDSKRPRCSFCEGRNQECVYPPPYKRAICSQSHVDNLEAKIQELEAQLNPQPETITRHQQGSIASPPNSSHSRSNSPQLCLTGIQANVAATDINGGNNNYTPVAPEPRPPVTTFTISENETEGRETADQVPATDEMVAYSMSPQQGKDTDGFYRDSYSLRFAMHVKASTMPRRMSVSTTTGQSLPPRQGLLQANASSRDDEDDLAALRSYLTMPSFSGIPHRHVAKQLLEAYFFNVHPIWPFLIEEDTLAQFDKMYTSENPMEPVAIATMNLIFALGCLFCRNMTPDGDPVSTMGSGTSFYRCARAFIVAHTYNTCSISMLQTLLLMAQYQQGTMRGKQCWLTIGHATRIAQCLGLHLDSRDCSQAPLDRELGRRLWWGCFSLDRVASMIYGRQPTLLHPRFSNPPLPQSIDDIYIRDGKTQPDRIPSVNAFIRCTVRLYLVMDKITEELQPPSGRSDSSLELNTQGNYLGMHLSLITFDFVGRRTVTIILLLGPPKSMESAIDPSYHWPPLFSDLIHGPAGDGTVIRPQSNFESLLAYLSTQICVQSAQQQIDAISVNRPANLTGAWWWDFHFNFDSLCVLLGAVGLPTEYRAAIILDVAVIQETIRKGLETIRSLDRPYRKSPPASNDESDNPGMALSTLATGQGKDTRLHHVGLGNSMGLDAWVPLNALPDAGIQDTTSNVNRNHMEELGVFSTTTMGCLLHSSFSSWDAFDRDTVTSRGQELGPERLMDFQPDWA</sequence>
<evidence type="ECO:0000256" key="1">
    <source>
        <dbReference type="ARBA" id="ARBA00022723"/>
    </source>
</evidence>
<evidence type="ECO:0000256" key="2">
    <source>
        <dbReference type="ARBA" id="ARBA00023002"/>
    </source>
</evidence>
<dbReference type="Pfam" id="PF04082">
    <property type="entry name" value="Fungal_trans"/>
    <property type="match status" value="1"/>
</dbReference>
<dbReference type="CDD" id="cd07105">
    <property type="entry name" value="ALDH_SaliADH"/>
    <property type="match status" value="1"/>
</dbReference>
<keyword evidence="12" id="KW-1185">Reference proteome</keyword>
<evidence type="ECO:0000256" key="8">
    <source>
        <dbReference type="RuleBase" id="RU003345"/>
    </source>
</evidence>
<dbReference type="GO" id="GO:0009450">
    <property type="term" value="P:gamma-aminobutyric acid catabolic process"/>
    <property type="evidence" value="ECO:0007669"/>
    <property type="project" value="TreeGrafter"/>
</dbReference>
<keyword evidence="3" id="KW-0805">Transcription regulation</keyword>
<feature type="active site" evidence="7">
    <location>
        <position position="254"/>
    </location>
</feature>
<keyword evidence="5" id="KW-0804">Transcription</keyword>
<dbReference type="InterPro" id="IPR007219">
    <property type="entry name" value="XnlR_reg_dom"/>
</dbReference>
<dbReference type="Pfam" id="PF00171">
    <property type="entry name" value="Aldedh"/>
    <property type="match status" value="1"/>
</dbReference>
<dbReference type="PROSITE" id="PS50048">
    <property type="entry name" value="ZN2_CY6_FUNGAL_2"/>
    <property type="match status" value="1"/>
</dbReference>
<dbReference type="InterPro" id="IPR016161">
    <property type="entry name" value="Ald_DH/histidinol_DH"/>
</dbReference>
<keyword evidence="1" id="KW-0479">Metal-binding</keyword>
<dbReference type="GO" id="GO:0006351">
    <property type="term" value="P:DNA-templated transcription"/>
    <property type="evidence" value="ECO:0007669"/>
    <property type="project" value="InterPro"/>
</dbReference>
<dbReference type="CDD" id="cd12148">
    <property type="entry name" value="fungal_TF_MHR"/>
    <property type="match status" value="1"/>
</dbReference>
<dbReference type="Pfam" id="PF00172">
    <property type="entry name" value="Zn_clus"/>
    <property type="match status" value="1"/>
</dbReference>
<dbReference type="InterPro" id="IPR050740">
    <property type="entry name" value="Aldehyde_DH_Superfamily"/>
</dbReference>